<evidence type="ECO:0000313" key="2">
    <source>
        <dbReference type="EMBL" id="AFZ22140.1"/>
    </source>
</evidence>
<evidence type="ECO:0000256" key="1">
    <source>
        <dbReference type="SAM" id="Phobius"/>
    </source>
</evidence>
<geneLocation type="plasmid" evidence="2 3">
    <name>pMIC7113.02</name>
</geneLocation>
<dbReference type="RefSeq" id="WP_015211534.1">
    <property type="nucleotide sequence ID" value="NC_019760.1"/>
</dbReference>
<feature type="transmembrane region" description="Helical" evidence="1">
    <location>
        <begin position="141"/>
        <end position="160"/>
    </location>
</feature>
<feature type="transmembrane region" description="Helical" evidence="1">
    <location>
        <begin position="359"/>
        <end position="387"/>
    </location>
</feature>
<dbReference type="HOGENOM" id="CLU_586233_0_0_3"/>
<name>K9WP35_9CYAN</name>
<dbReference type="AlphaFoldDB" id="K9WP35"/>
<reference evidence="2 3" key="1">
    <citation type="submission" date="2012-06" db="EMBL/GenBank/DDBJ databases">
        <title>Finished plasmid 2 of genome of Microcoleus sp. PCC 7113.</title>
        <authorList>
            <consortium name="US DOE Joint Genome Institute"/>
            <person name="Gugger M."/>
            <person name="Coursin T."/>
            <person name="Rippka R."/>
            <person name="Tandeau De Marsac N."/>
            <person name="Huntemann M."/>
            <person name="Wei C.-L."/>
            <person name="Han J."/>
            <person name="Detter J.C."/>
            <person name="Han C."/>
            <person name="Tapia R."/>
            <person name="Chen A."/>
            <person name="Kyrpides N."/>
            <person name="Mavromatis K."/>
            <person name="Markowitz V."/>
            <person name="Szeto E."/>
            <person name="Ivanova N."/>
            <person name="Pagani I."/>
            <person name="Pati A."/>
            <person name="Goodwin L."/>
            <person name="Nordberg H.P."/>
            <person name="Cantor M.N."/>
            <person name="Hua S.X."/>
            <person name="Woyke T."/>
            <person name="Kerfeld C.A."/>
        </authorList>
    </citation>
    <scope>NUCLEOTIDE SEQUENCE [LARGE SCALE GENOMIC DNA]</scope>
    <source>
        <strain evidence="2 3">PCC 7113</strain>
        <plasmid evidence="2 3">pMIC7113.02</plasmid>
    </source>
</reference>
<feature type="transmembrane region" description="Helical" evidence="1">
    <location>
        <begin position="28"/>
        <end position="51"/>
    </location>
</feature>
<keyword evidence="1" id="KW-0472">Membrane</keyword>
<gene>
    <name evidence="2" type="ORF">Mic7113_6566</name>
</gene>
<dbReference type="PATRIC" id="fig|1173027.3.peg.7270"/>
<sequence>MSPLVPLTLFGFLPLVLYLFNRFPGQRAVVVSFVAGYLFLPQAGFLGRFPIVPGLPPYDKISALSYCVLIAILLFDSGRLSSFQPGWIDLPMLTWCLCPIATQMANGLSPISPTTVQIMTWGVPYFIGRIYFNDLAGMRQLAVGIFAGGMVYVPLCLLEMRISPTLHLRLYGYHARVDFAQTMRYGGYRPTVLLEHGLWVGVWMMAATLLGILLWRTAIIKKLWNYPMSWLVPVLIVTFILVKSTGAYLYLAIGIGIWFTSRWLRTALPLLLLSVAISIYLYLGATGELYRIPQVNAFLVASENTDNDRSASVAFRIANEKLLAAKAQQRMIFGWGDSGGNRIYDETGKDISVTDSLWIIAYGLQGVVGLISFTAMLLLPSLGFVFLRYPPSTWSNRKVAPAVGLALILVLYLLDSILNAMTCPVFMLASGGLAGLVLKEPETNRPKSVRVAPPRRTLAQQR</sequence>
<feature type="transmembrane region" description="Helical" evidence="1">
    <location>
        <begin position="57"/>
        <end position="75"/>
    </location>
</feature>
<keyword evidence="3" id="KW-1185">Reference proteome</keyword>
<keyword evidence="1" id="KW-0812">Transmembrane</keyword>
<keyword evidence="1" id="KW-1133">Transmembrane helix</keyword>
<feature type="transmembrane region" description="Helical" evidence="1">
    <location>
        <begin position="263"/>
        <end position="283"/>
    </location>
</feature>
<proteinExistence type="predicted"/>
<evidence type="ECO:0000313" key="3">
    <source>
        <dbReference type="Proteomes" id="UP000010471"/>
    </source>
</evidence>
<feature type="transmembrane region" description="Helical" evidence="1">
    <location>
        <begin position="230"/>
        <end position="251"/>
    </location>
</feature>
<feature type="transmembrane region" description="Helical" evidence="1">
    <location>
        <begin position="6"/>
        <end position="21"/>
    </location>
</feature>
<keyword evidence="2" id="KW-0614">Plasmid</keyword>
<feature type="transmembrane region" description="Helical" evidence="1">
    <location>
        <begin position="198"/>
        <end position="218"/>
    </location>
</feature>
<dbReference type="OrthoDB" id="7595044at2"/>
<evidence type="ECO:0008006" key="4">
    <source>
        <dbReference type="Google" id="ProtNLM"/>
    </source>
</evidence>
<dbReference type="Proteomes" id="UP000010471">
    <property type="component" value="Plasmid pMIC7113.02"/>
</dbReference>
<dbReference type="KEGG" id="mic:Mic7113_6566"/>
<dbReference type="EMBL" id="CP003632">
    <property type="protein sequence ID" value="AFZ22140.1"/>
    <property type="molecule type" value="Genomic_DNA"/>
</dbReference>
<organism evidence="2 3">
    <name type="scientific">Allocoleopsis franciscana PCC 7113</name>
    <dbReference type="NCBI Taxonomy" id="1173027"/>
    <lineage>
        <taxon>Bacteria</taxon>
        <taxon>Bacillati</taxon>
        <taxon>Cyanobacteriota</taxon>
        <taxon>Cyanophyceae</taxon>
        <taxon>Coleofasciculales</taxon>
        <taxon>Coleofasciculaceae</taxon>
        <taxon>Allocoleopsis</taxon>
        <taxon>Allocoleopsis franciscana</taxon>
    </lineage>
</organism>
<protein>
    <recommendedName>
        <fullName evidence="4">O-antigen ligase like membrane protein</fullName>
    </recommendedName>
</protein>
<feature type="transmembrane region" description="Helical" evidence="1">
    <location>
        <begin position="399"/>
        <end position="414"/>
    </location>
</feature>
<accession>K9WP35</accession>